<evidence type="ECO:0000313" key="5">
    <source>
        <dbReference type="EMBL" id="EMC96343.1"/>
    </source>
</evidence>
<keyword evidence="1" id="KW-0677">Repeat</keyword>
<evidence type="ECO:0000256" key="2">
    <source>
        <dbReference type="ARBA" id="ARBA00023043"/>
    </source>
</evidence>
<dbReference type="HOGENOM" id="CLU_826355_0_0_1"/>
<proteinExistence type="predicted"/>
<dbReference type="AlphaFoldDB" id="M2MXP6"/>
<dbReference type="Pfam" id="PF00651">
    <property type="entry name" value="BTB"/>
    <property type="match status" value="1"/>
</dbReference>
<evidence type="ECO:0000259" key="4">
    <source>
        <dbReference type="PROSITE" id="PS50097"/>
    </source>
</evidence>
<dbReference type="InterPro" id="IPR044515">
    <property type="entry name" value="ABTB1"/>
</dbReference>
<dbReference type="GeneID" id="19114674"/>
<protein>
    <recommendedName>
        <fullName evidence="4">BTB domain-containing protein</fullName>
    </recommendedName>
</protein>
<evidence type="ECO:0000256" key="3">
    <source>
        <dbReference type="SAM" id="MobiDB-lite"/>
    </source>
</evidence>
<evidence type="ECO:0000313" key="6">
    <source>
        <dbReference type="Proteomes" id="UP000011761"/>
    </source>
</evidence>
<dbReference type="InterPro" id="IPR011333">
    <property type="entry name" value="SKP1/BTB/POZ_sf"/>
</dbReference>
<dbReference type="CDD" id="cd18186">
    <property type="entry name" value="BTB_POZ_ZBTB_KLHL-like"/>
    <property type="match status" value="1"/>
</dbReference>
<gene>
    <name evidence="5" type="ORF">BAUCODRAFT_471869</name>
</gene>
<sequence>MAPHASFGQPSQLGHSQSLQRTSSTGSVAPTGRLDEAKLFNQEAFADVVVKYGLREKKCHKLILCSKSAYFNDLFGPGKNFAEANTGVIELHDDDEEAVEAMLRWLYTFDYEDRTSFAEVEGNATPDFHLAVCLVADKYLLTPLCDEALSQLCKVLEGLHHGQLVKVIEKVYYSETAYPVSVTACVDEVRNAFMYPLLQMEDFRGLLQTDGTTCLSVIDKLLADAAKAATRNNAAILRWHAQLAAANSKAAADVKAKSDEIENLKKGLNTVATTNHVLQGQLNEAKAKQQLSRKTFTICKGCRRRQLWPENACGRKCDNCKNIFGVSECTEIWSKG</sequence>
<organism evidence="5 6">
    <name type="scientific">Baudoinia panamericana (strain UAMH 10762)</name>
    <name type="common">Angels' share fungus</name>
    <name type="synonym">Baudoinia compniacensis (strain UAMH 10762)</name>
    <dbReference type="NCBI Taxonomy" id="717646"/>
    <lineage>
        <taxon>Eukaryota</taxon>
        <taxon>Fungi</taxon>
        <taxon>Dikarya</taxon>
        <taxon>Ascomycota</taxon>
        <taxon>Pezizomycotina</taxon>
        <taxon>Dothideomycetes</taxon>
        <taxon>Dothideomycetidae</taxon>
        <taxon>Mycosphaerellales</taxon>
        <taxon>Teratosphaeriaceae</taxon>
        <taxon>Baudoinia</taxon>
    </lineage>
</organism>
<dbReference type="RefSeq" id="XP_007676462.1">
    <property type="nucleotide sequence ID" value="XM_007678272.1"/>
</dbReference>
<dbReference type="Gene3D" id="3.30.710.10">
    <property type="entry name" value="Potassium Channel Kv1.1, Chain A"/>
    <property type="match status" value="1"/>
</dbReference>
<dbReference type="SUPFAM" id="SSF54695">
    <property type="entry name" value="POZ domain"/>
    <property type="match status" value="1"/>
</dbReference>
<dbReference type="KEGG" id="bcom:BAUCODRAFT_471869"/>
<dbReference type="OrthoDB" id="6359816at2759"/>
<dbReference type="EMBL" id="KB445555">
    <property type="protein sequence ID" value="EMC96343.1"/>
    <property type="molecule type" value="Genomic_DNA"/>
</dbReference>
<keyword evidence="6" id="KW-1185">Reference proteome</keyword>
<feature type="region of interest" description="Disordered" evidence="3">
    <location>
        <begin position="1"/>
        <end position="28"/>
    </location>
</feature>
<dbReference type="GO" id="GO:0000151">
    <property type="term" value="C:ubiquitin ligase complex"/>
    <property type="evidence" value="ECO:0007669"/>
    <property type="project" value="TreeGrafter"/>
</dbReference>
<keyword evidence="2" id="KW-0040">ANK repeat</keyword>
<feature type="compositionally biased region" description="Polar residues" evidence="3">
    <location>
        <begin position="8"/>
        <end position="28"/>
    </location>
</feature>
<dbReference type="PANTHER" id="PTHR46231">
    <property type="entry name" value="ANKYRIN REPEAT AND BTB/POZ DOMAIN-CONTAINING PROTEIN 1"/>
    <property type="match status" value="1"/>
</dbReference>
<dbReference type="SMART" id="SM00225">
    <property type="entry name" value="BTB"/>
    <property type="match status" value="1"/>
</dbReference>
<reference evidence="5 6" key="1">
    <citation type="journal article" date="2012" name="PLoS Pathog.">
        <title>Diverse lifestyles and strategies of plant pathogenesis encoded in the genomes of eighteen Dothideomycetes fungi.</title>
        <authorList>
            <person name="Ohm R.A."/>
            <person name="Feau N."/>
            <person name="Henrissat B."/>
            <person name="Schoch C.L."/>
            <person name="Horwitz B.A."/>
            <person name="Barry K.W."/>
            <person name="Condon B.J."/>
            <person name="Copeland A.C."/>
            <person name="Dhillon B."/>
            <person name="Glaser F."/>
            <person name="Hesse C.N."/>
            <person name="Kosti I."/>
            <person name="LaButti K."/>
            <person name="Lindquist E.A."/>
            <person name="Lucas S."/>
            <person name="Salamov A.A."/>
            <person name="Bradshaw R.E."/>
            <person name="Ciuffetti L."/>
            <person name="Hamelin R.C."/>
            <person name="Kema G.H.J."/>
            <person name="Lawrence C."/>
            <person name="Scott J.A."/>
            <person name="Spatafora J.W."/>
            <person name="Turgeon B.G."/>
            <person name="de Wit P.J.G.M."/>
            <person name="Zhong S."/>
            <person name="Goodwin S.B."/>
            <person name="Grigoriev I.V."/>
        </authorList>
    </citation>
    <scope>NUCLEOTIDE SEQUENCE [LARGE SCALE GENOMIC DNA]</scope>
    <source>
        <strain evidence="5 6">UAMH 10762</strain>
    </source>
</reference>
<dbReference type="Proteomes" id="UP000011761">
    <property type="component" value="Unassembled WGS sequence"/>
</dbReference>
<evidence type="ECO:0000256" key="1">
    <source>
        <dbReference type="ARBA" id="ARBA00022737"/>
    </source>
</evidence>
<dbReference type="InterPro" id="IPR000210">
    <property type="entry name" value="BTB/POZ_dom"/>
</dbReference>
<dbReference type="GO" id="GO:0005737">
    <property type="term" value="C:cytoplasm"/>
    <property type="evidence" value="ECO:0007669"/>
    <property type="project" value="TreeGrafter"/>
</dbReference>
<dbReference type="eggNOG" id="ENOG502SQDU">
    <property type="taxonomic scope" value="Eukaryota"/>
</dbReference>
<accession>M2MXP6</accession>
<feature type="domain" description="BTB" evidence="4">
    <location>
        <begin position="46"/>
        <end position="108"/>
    </location>
</feature>
<dbReference type="PANTHER" id="PTHR46231:SF1">
    <property type="entry name" value="ANKYRIN REPEAT AND BTB_POZ DOMAIN-CONTAINING PROTEIN 1"/>
    <property type="match status" value="1"/>
</dbReference>
<name>M2MXP6_BAUPA</name>
<dbReference type="PROSITE" id="PS50097">
    <property type="entry name" value="BTB"/>
    <property type="match status" value="1"/>
</dbReference>